<name>A0A8X6SEB6_TRICX</name>
<dbReference type="GO" id="GO:0003676">
    <property type="term" value="F:nucleic acid binding"/>
    <property type="evidence" value="ECO:0007669"/>
    <property type="project" value="InterPro"/>
</dbReference>
<evidence type="ECO:0000313" key="1">
    <source>
        <dbReference type="EMBL" id="GFY09835.1"/>
    </source>
</evidence>
<accession>A0A8X6SEB6</accession>
<dbReference type="Gene3D" id="3.30.420.10">
    <property type="entry name" value="Ribonuclease H-like superfamily/Ribonuclease H"/>
    <property type="match status" value="1"/>
</dbReference>
<dbReference type="PANTHER" id="PTHR47326">
    <property type="entry name" value="TRANSPOSABLE ELEMENT TC3 TRANSPOSASE-LIKE PROTEIN"/>
    <property type="match status" value="1"/>
</dbReference>
<organism evidence="1 2">
    <name type="scientific">Trichonephila clavipes</name>
    <name type="common">Golden silk orbweaver</name>
    <name type="synonym">Nephila clavipes</name>
    <dbReference type="NCBI Taxonomy" id="2585209"/>
    <lineage>
        <taxon>Eukaryota</taxon>
        <taxon>Metazoa</taxon>
        <taxon>Ecdysozoa</taxon>
        <taxon>Arthropoda</taxon>
        <taxon>Chelicerata</taxon>
        <taxon>Arachnida</taxon>
        <taxon>Araneae</taxon>
        <taxon>Araneomorphae</taxon>
        <taxon>Entelegynae</taxon>
        <taxon>Araneoidea</taxon>
        <taxon>Nephilidae</taxon>
        <taxon>Trichonephila</taxon>
    </lineage>
</organism>
<protein>
    <recommendedName>
        <fullName evidence="3">Transposase</fullName>
    </recommendedName>
</protein>
<sequence length="233" mass="26186">MEAIASEADLGTSSAREAARRLGLPPSSVHNILRRILQLYPYKLQSCHELLSADTAQREAFAKWAFSKMEQDPHLGSFFFETQCQVNGWITETVNAQRYLTLLRETVVPCLIQQDQISNVTLMQEGATSHIANPVKAFLIQTFGEDRIVSRRCRYPWPPQSPDLTQADFWLWGYLKSRVYLSGPSSLSELKDAIRREVSSIHPDMLHSAVAGFVTCIECLLPCGGGHVEHILV</sequence>
<dbReference type="Proteomes" id="UP000887159">
    <property type="component" value="Unassembled WGS sequence"/>
</dbReference>
<dbReference type="InterPro" id="IPR036397">
    <property type="entry name" value="RNaseH_sf"/>
</dbReference>
<evidence type="ECO:0008006" key="3">
    <source>
        <dbReference type="Google" id="ProtNLM"/>
    </source>
</evidence>
<evidence type="ECO:0000313" key="2">
    <source>
        <dbReference type="Proteomes" id="UP000887159"/>
    </source>
</evidence>
<gene>
    <name evidence="1" type="primary">X975_13968</name>
    <name evidence="1" type="ORF">TNCV_3697971</name>
</gene>
<keyword evidence="2" id="KW-1185">Reference proteome</keyword>
<proteinExistence type="predicted"/>
<dbReference type="PANTHER" id="PTHR47326:SF1">
    <property type="entry name" value="HTH PSQ-TYPE DOMAIN-CONTAINING PROTEIN"/>
    <property type="match status" value="1"/>
</dbReference>
<dbReference type="AlphaFoldDB" id="A0A8X6SEB6"/>
<dbReference type="EMBL" id="BMAU01021292">
    <property type="protein sequence ID" value="GFY09835.1"/>
    <property type="molecule type" value="Genomic_DNA"/>
</dbReference>
<reference evidence="1" key="1">
    <citation type="submission" date="2020-08" db="EMBL/GenBank/DDBJ databases">
        <title>Multicomponent nature underlies the extraordinary mechanical properties of spider dragline silk.</title>
        <authorList>
            <person name="Kono N."/>
            <person name="Nakamura H."/>
            <person name="Mori M."/>
            <person name="Yoshida Y."/>
            <person name="Ohtoshi R."/>
            <person name="Malay A.D."/>
            <person name="Moran D.A.P."/>
            <person name="Tomita M."/>
            <person name="Numata K."/>
            <person name="Arakawa K."/>
        </authorList>
    </citation>
    <scope>NUCLEOTIDE SEQUENCE</scope>
</reference>
<comment type="caution">
    <text evidence="1">The sequence shown here is derived from an EMBL/GenBank/DDBJ whole genome shotgun (WGS) entry which is preliminary data.</text>
</comment>